<gene>
    <name evidence="4" type="ORF">FDP41_010528</name>
</gene>
<comment type="caution">
    <text evidence="4">The sequence shown here is derived from an EMBL/GenBank/DDBJ whole genome shotgun (WGS) entry which is preliminary data.</text>
</comment>
<dbReference type="AlphaFoldDB" id="A0A6A5BZ87"/>
<dbReference type="PANTHER" id="PTHR21646:SF39">
    <property type="entry name" value="UBIQUITIN CARBOXYL-TERMINAL HYDROLASE 16"/>
    <property type="match status" value="1"/>
</dbReference>
<dbReference type="InterPro" id="IPR018200">
    <property type="entry name" value="USP_CS"/>
</dbReference>
<dbReference type="GO" id="GO:0016579">
    <property type="term" value="P:protein deubiquitination"/>
    <property type="evidence" value="ECO:0007669"/>
    <property type="project" value="InterPro"/>
</dbReference>
<dbReference type="EC" id="3.4.19.12" evidence="1"/>
<reference evidence="4 5" key="1">
    <citation type="journal article" date="2019" name="Sci. Rep.">
        <title>Nanopore sequencing improves the draft genome of the human pathogenic amoeba Naegleria fowleri.</title>
        <authorList>
            <person name="Liechti N."/>
            <person name="Schurch N."/>
            <person name="Bruggmann R."/>
            <person name="Wittwer M."/>
        </authorList>
    </citation>
    <scope>NUCLEOTIDE SEQUENCE [LARGE SCALE GENOMIC DNA]</scope>
    <source>
        <strain evidence="4 5">ATCC 30894</strain>
    </source>
</reference>
<keyword evidence="5" id="KW-1185">Reference proteome</keyword>
<feature type="region of interest" description="Disordered" evidence="2">
    <location>
        <begin position="1"/>
        <end position="45"/>
    </location>
</feature>
<dbReference type="Pfam" id="PF00443">
    <property type="entry name" value="UCH"/>
    <property type="match status" value="1"/>
</dbReference>
<dbReference type="PANTHER" id="PTHR21646">
    <property type="entry name" value="UBIQUITIN CARBOXYL-TERMINAL HYDROLASE"/>
    <property type="match status" value="1"/>
</dbReference>
<dbReference type="Gene3D" id="3.90.70.10">
    <property type="entry name" value="Cysteine proteinases"/>
    <property type="match status" value="1"/>
</dbReference>
<feature type="compositionally biased region" description="Polar residues" evidence="2">
    <location>
        <begin position="385"/>
        <end position="395"/>
    </location>
</feature>
<dbReference type="OrthoDB" id="2020758at2759"/>
<dbReference type="InterPro" id="IPR038765">
    <property type="entry name" value="Papain-like_cys_pep_sf"/>
</dbReference>
<sequence length="749" mass="84416">MANKKTQKTKQTHSIVPNNNNNHPNNKPSASSSTQQNHSNTPSGSAGAEPLLMRLCKHCCEDYSQAVDPNRIKKTFASFKSSNSGSDGAECHHAPKCSTCKQLQSAIENDDLFLNCFNGLFYCPKHAFQKKNTPHGGGIIINISTLKCICLSCPSNTDIGFTRTKSVFHLKQPNDEHINRFVNVLKYVKSQVETSFGAESIYTKSLKMELETTPPRDYQMIQALQILSQSIAAKSATNQSPDTDAKWNLQNNQYLSTMRGLYNLGNTCFFNSTMQALAHTHLLASFYLNLSAVYPTLNLPKKVTFTDAKSLSFALTLFYNSIYKIPQQQKSELYVPYNPSKLFEVVCDKFPLFRGYGQHDATELLRFLCSHVRDEYIDDFKKKNTTANNGNLPENTSTTISSSIQPPPTVIDDCFKIMLNSSVFCQHCGHVSTIKETAHDLSIPIPKTKENLYMHFKELFEREKKTFEQHAMVKNGDESSSSGTTRNSMMLNPEEVLNTIPQEMNGVHLSHCLWGFVTHDLLEGEDAYRCENCSHLIDENTERSEKSVSNVSTDAATSAGTTNTTTASSISESSNSSTTTTTADNTPSNKPKYTLRNACKQFSIAQLPQVLTIHLKRFVSMHQMIRKKKRSILDDYLMSTGAHSFMKDNAQIIFPTTIDMAPYIHPSHRQDEENKQTVYDLYAIVEHSGTMHDGHYVAYVKQLVIDGGQQFKRGDWFYISDSHVKKAMSEKQVLAEARPYLLFYEKRRK</sequence>
<dbReference type="RefSeq" id="XP_044568176.1">
    <property type="nucleotide sequence ID" value="XM_044700836.1"/>
</dbReference>
<dbReference type="VEuPathDB" id="AmoebaDB:NF0116370"/>
<feature type="region of interest" description="Disordered" evidence="2">
    <location>
        <begin position="540"/>
        <end position="592"/>
    </location>
</feature>
<protein>
    <recommendedName>
        <fullName evidence="1">Ubiquitin carboxyl-terminal hydrolase</fullName>
        <ecNumber evidence="1">3.4.19.12</ecNumber>
    </recommendedName>
</protein>
<dbReference type="InterPro" id="IPR001394">
    <property type="entry name" value="Peptidase_C19_UCH"/>
</dbReference>
<comment type="similarity">
    <text evidence="1">Belongs to the peptidase C19 family.</text>
</comment>
<feature type="region of interest" description="Disordered" evidence="2">
    <location>
        <begin position="384"/>
        <end position="404"/>
    </location>
</feature>
<accession>A0A6A5BZ87</accession>
<keyword evidence="1" id="KW-0378">Hydrolase</keyword>
<dbReference type="VEuPathDB" id="AmoebaDB:NfTy_012820"/>
<proteinExistence type="inferred from homology"/>
<dbReference type="Proteomes" id="UP000444721">
    <property type="component" value="Unassembled WGS sequence"/>
</dbReference>
<feature type="compositionally biased region" description="Low complexity" evidence="2">
    <location>
        <begin position="552"/>
        <end position="589"/>
    </location>
</feature>
<keyword evidence="1" id="KW-0833">Ubl conjugation pathway</keyword>
<evidence type="ECO:0000313" key="5">
    <source>
        <dbReference type="Proteomes" id="UP000444721"/>
    </source>
</evidence>
<dbReference type="GO" id="GO:0004843">
    <property type="term" value="F:cysteine-type deubiquitinase activity"/>
    <property type="evidence" value="ECO:0007669"/>
    <property type="project" value="UniProtKB-UniRule"/>
</dbReference>
<evidence type="ECO:0000256" key="1">
    <source>
        <dbReference type="RuleBase" id="RU366025"/>
    </source>
</evidence>
<comment type="catalytic activity">
    <reaction evidence="1">
        <text>Thiol-dependent hydrolysis of ester, thioester, amide, peptide and isopeptide bonds formed by the C-terminal Gly of ubiquitin (a 76-residue protein attached to proteins as an intracellular targeting signal).</text>
        <dbReference type="EC" id="3.4.19.12"/>
    </reaction>
</comment>
<dbReference type="GO" id="GO:0006508">
    <property type="term" value="P:proteolysis"/>
    <property type="evidence" value="ECO:0007669"/>
    <property type="project" value="UniProtKB-KW"/>
</dbReference>
<organism evidence="4 5">
    <name type="scientific">Naegleria fowleri</name>
    <name type="common">Brain eating amoeba</name>
    <dbReference type="NCBI Taxonomy" id="5763"/>
    <lineage>
        <taxon>Eukaryota</taxon>
        <taxon>Discoba</taxon>
        <taxon>Heterolobosea</taxon>
        <taxon>Tetramitia</taxon>
        <taxon>Eutetramitia</taxon>
        <taxon>Vahlkampfiidae</taxon>
        <taxon>Naegleria</taxon>
    </lineage>
</organism>
<dbReference type="VEuPathDB" id="AmoebaDB:FDP41_010528"/>
<dbReference type="EMBL" id="VFQX01000006">
    <property type="protein sequence ID" value="KAF0983463.1"/>
    <property type="molecule type" value="Genomic_DNA"/>
</dbReference>
<evidence type="ECO:0000259" key="3">
    <source>
        <dbReference type="PROSITE" id="PS50235"/>
    </source>
</evidence>
<evidence type="ECO:0000313" key="4">
    <source>
        <dbReference type="EMBL" id="KAF0983463.1"/>
    </source>
</evidence>
<dbReference type="InterPro" id="IPR050185">
    <property type="entry name" value="Ub_carboxyl-term_hydrolase"/>
</dbReference>
<feature type="compositionally biased region" description="Polar residues" evidence="2">
    <location>
        <begin position="34"/>
        <end position="44"/>
    </location>
</feature>
<dbReference type="GeneID" id="68117743"/>
<dbReference type="SUPFAM" id="SSF54001">
    <property type="entry name" value="Cysteine proteinases"/>
    <property type="match status" value="1"/>
</dbReference>
<dbReference type="InterPro" id="IPR028889">
    <property type="entry name" value="USP"/>
</dbReference>
<feature type="compositionally biased region" description="Basic residues" evidence="2">
    <location>
        <begin position="1"/>
        <end position="11"/>
    </location>
</feature>
<evidence type="ECO:0000256" key="2">
    <source>
        <dbReference type="SAM" id="MobiDB-lite"/>
    </source>
</evidence>
<feature type="compositionally biased region" description="Low complexity" evidence="2">
    <location>
        <begin position="17"/>
        <end position="33"/>
    </location>
</feature>
<keyword evidence="1" id="KW-0645">Protease</keyword>
<name>A0A6A5BZ87_NAEFO</name>
<dbReference type="PROSITE" id="PS50235">
    <property type="entry name" value="USP_3"/>
    <property type="match status" value="1"/>
</dbReference>
<keyword evidence="1" id="KW-0788">Thiol protease</keyword>
<dbReference type="PROSITE" id="PS00973">
    <property type="entry name" value="USP_2"/>
    <property type="match status" value="1"/>
</dbReference>
<dbReference type="PROSITE" id="PS00972">
    <property type="entry name" value="USP_1"/>
    <property type="match status" value="1"/>
</dbReference>
<feature type="domain" description="USP" evidence="3">
    <location>
        <begin position="259"/>
        <end position="747"/>
    </location>
</feature>